<dbReference type="KEGG" id="aep:AMC99_00834"/>
<evidence type="ECO:0000313" key="3">
    <source>
        <dbReference type="Proteomes" id="UP000057938"/>
    </source>
</evidence>
<dbReference type="PATRIC" id="fig|361183.4.peg.817"/>
<evidence type="ECO:0000259" key="1">
    <source>
        <dbReference type="Pfam" id="PF13400"/>
    </source>
</evidence>
<dbReference type="EMBL" id="CP012669">
    <property type="protein sequence ID" value="ALE16137.1"/>
    <property type="molecule type" value="Genomic_DNA"/>
</dbReference>
<dbReference type="OrthoDB" id="7522752at2"/>
<dbReference type="SUPFAM" id="SSF53300">
    <property type="entry name" value="vWA-like"/>
    <property type="match status" value="1"/>
</dbReference>
<dbReference type="Proteomes" id="UP000057938">
    <property type="component" value="Chromosome"/>
</dbReference>
<dbReference type="InterPro" id="IPR036465">
    <property type="entry name" value="vWFA_dom_sf"/>
</dbReference>
<evidence type="ECO:0000313" key="2">
    <source>
        <dbReference type="EMBL" id="ALE16137.1"/>
    </source>
</evidence>
<accession>A0A0M5KYA9</accession>
<dbReference type="AlphaFoldDB" id="A0A0M5KYA9"/>
<proteinExistence type="predicted"/>
<dbReference type="InterPro" id="IPR028087">
    <property type="entry name" value="Tad_N"/>
</dbReference>
<sequence>MNRFLRNLASDTAGNALMMFAAALVPILMMIGSGVDASITYMARSKMQNACDAAVLAGRLAMIGTDFGSDAQSEANKFFNFNFPNGTNGVDDADFDVTQDPDDPAKLLGTASGTVPTTVMFVFGYDQMPISVSCDAKRDMGHNDVMLVLDMTSSMLNEPSWGGGTSKVQLLRDATGGLYRALSDGGASSSVTRYGFVPFSQTVNVARQMKNNDIVRKQYMVDGNFNRGVWRFSGMKEVSPRDSWWNNGHNGASANNAIIQGFRTSGEGCIEERPAWGNDYDDGEFVIGTTVTLNDVNEEPKNGSDEDTQFGRYEPERQEGWWFEACVSESKQFATYADEDAFNTAVNEVSTRVEGGTVADIGMLWGLRLASRDGMWDGNNPKTLDDWPVNVHLIFFTDGQMYNTGGHYTAYGIEAYTHRVEGDGVARERWMNYTDLVAKHNQRFSNMCTLAKSMGMTIWVVALDTLRNDTYVNCATSASHYYESDGSDLEDKFTEIGQGIGNLRLTK</sequence>
<protein>
    <recommendedName>
        <fullName evidence="1">Putative Flp pilus-assembly TadG-like N-terminal domain-containing protein</fullName>
    </recommendedName>
</protein>
<dbReference type="Pfam" id="PF13400">
    <property type="entry name" value="Tad"/>
    <property type="match status" value="1"/>
</dbReference>
<dbReference type="STRING" id="361183.AMC99_00834"/>
<dbReference type="RefSeq" id="WP_061923105.1">
    <property type="nucleotide sequence ID" value="NZ_CP012669.1"/>
</dbReference>
<feature type="domain" description="Putative Flp pilus-assembly TadG-like N-terminal" evidence="1">
    <location>
        <begin position="14"/>
        <end position="58"/>
    </location>
</feature>
<name>A0A0M5KYA9_9SPHN</name>
<keyword evidence="3" id="KW-1185">Reference proteome</keyword>
<gene>
    <name evidence="2" type="ORF">AMC99_00834</name>
</gene>
<organism evidence="2 3">
    <name type="scientific">Altererythrobacter epoxidivorans</name>
    <dbReference type="NCBI Taxonomy" id="361183"/>
    <lineage>
        <taxon>Bacteria</taxon>
        <taxon>Pseudomonadati</taxon>
        <taxon>Pseudomonadota</taxon>
        <taxon>Alphaproteobacteria</taxon>
        <taxon>Sphingomonadales</taxon>
        <taxon>Erythrobacteraceae</taxon>
        <taxon>Altererythrobacter</taxon>
    </lineage>
</organism>
<reference evidence="2 3" key="1">
    <citation type="submission" date="2015-09" db="EMBL/GenBank/DDBJ databases">
        <title>Complete genome sequence of a benzo[a]pyrene-degrading bacterium Altererythrobacter epoxidivorans CGMCC 1.7731T.</title>
        <authorList>
            <person name="Li Z."/>
            <person name="Cheng H."/>
            <person name="Huo Y."/>
            <person name="Xu X."/>
        </authorList>
    </citation>
    <scope>NUCLEOTIDE SEQUENCE [LARGE SCALE GENOMIC DNA]</scope>
    <source>
        <strain evidence="2 3">CGMCC 1.7731</strain>
    </source>
</reference>
<dbReference type="Gene3D" id="3.40.50.410">
    <property type="entry name" value="von Willebrand factor, type A domain"/>
    <property type="match status" value="1"/>
</dbReference>